<reference evidence="2" key="1">
    <citation type="submission" date="2021-01" db="EMBL/GenBank/DDBJ databases">
        <authorList>
            <person name="Kaushik A."/>
        </authorList>
    </citation>
    <scope>NUCLEOTIDE SEQUENCE</scope>
    <source>
        <strain evidence="2">AG1-1C</strain>
    </source>
</reference>
<feature type="compositionally biased region" description="Polar residues" evidence="1">
    <location>
        <begin position="285"/>
        <end position="297"/>
    </location>
</feature>
<proteinExistence type="predicted"/>
<name>A0A8H3A3F2_9AGAM</name>
<feature type="region of interest" description="Disordered" evidence="1">
    <location>
        <begin position="284"/>
        <end position="318"/>
    </location>
</feature>
<protein>
    <submittedName>
        <fullName evidence="2">Uncharacterized protein</fullName>
    </submittedName>
</protein>
<evidence type="ECO:0000256" key="1">
    <source>
        <dbReference type="SAM" id="MobiDB-lite"/>
    </source>
</evidence>
<feature type="region of interest" description="Disordered" evidence="1">
    <location>
        <begin position="112"/>
        <end position="150"/>
    </location>
</feature>
<feature type="compositionally biased region" description="Polar residues" evidence="1">
    <location>
        <begin position="113"/>
        <end position="139"/>
    </location>
</feature>
<comment type="caution">
    <text evidence="2">The sequence shown here is derived from an EMBL/GenBank/DDBJ whole genome shotgun (WGS) entry which is preliminary data.</text>
</comment>
<evidence type="ECO:0000313" key="3">
    <source>
        <dbReference type="Proteomes" id="UP000663846"/>
    </source>
</evidence>
<dbReference type="AlphaFoldDB" id="A0A8H3A3F2"/>
<dbReference type="Proteomes" id="UP000663846">
    <property type="component" value="Unassembled WGS sequence"/>
</dbReference>
<gene>
    <name evidence="2" type="ORF">RDB_LOCUS41288</name>
</gene>
<organism evidence="2 3">
    <name type="scientific">Rhizoctonia solani</name>
    <dbReference type="NCBI Taxonomy" id="456999"/>
    <lineage>
        <taxon>Eukaryota</taxon>
        <taxon>Fungi</taxon>
        <taxon>Dikarya</taxon>
        <taxon>Basidiomycota</taxon>
        <taxon>Agaricomycotina</taxon>
        <taxon>Agaricomycetes</taxon>
        <taxon>Cantharellales</taxon>
        <taxon>Ceratobasidiaceae</taxon>
        <taxon>Rhizoctonia</taxon>
    </lineage>
</organism>
<dbReference type="EMBL" id="CAJMWS010000271">
    <property type="protein sequence ID" value="CAE6388244.1"/>
    <property type="molecule type" value="Genomic_DNA"/>
</dbReference>
<sequence length="318" mass="35397">MTTQVWPQVTFFQDAFTPNVFDFSFMDSQYPVLDSFPATDLPNTLELPYLSGVEFDEQLTDMVSNLTTEQIQQMLDSFSTSLATLPQGVQPTPFKASFQQETPSHIYVPTDNVLPQPSMTVPSQTSIGSESTTPFSELSQPAAAAPSSKDPNGATFLSAISLIKLNMRFNPLFQKMGLASCPDRIDLRAGMEREDAMIMAGYLPQTHIPWEQAVKLLGKQGFRSYYYSEVKWAKASNIELPPVPEWIRRYCLSNGGGNTPARVGKQPPTVSSAKNKQMTGRVMFSGNNPTEQSTFVSRPNKGKGKMTDTQRYNPYIRQ</sequence>
<evidence type="ECO:0000313" key="2">
    <source>
        <dbReference type="EMBL" id="CAE6388244.1"/>
    </source>
</evidence>
<accession>A0A8H3A3F2</accession>